<accession>A0A7W9ASF0</accession>
<name>A0A7W9ASF0_9SPHN</name>
<evidence type="ECO:0000313" key="1">
    <source>
        <dbReference type="EMBL" id="MBB5699714.1"/>
    </source>
</evidence>
<dbReference type="AlphaFoldDB" id="A0A7W9ASF0"/>
<gene>
    <name evidence="1" type="ORF">FHR19_003080</name>
</gene>
<protein>
    <submittedName>
        <fullName evidence="1">Uncharacterized protein</fullName>
    </submittedName>
</protein>
<dbReference type="EMBL" id="JACIJJ010000004">
    <property type="protein sequence ID" value="MBB5699714.1"/>
    <property type="molecule type" value="Genomic_DNA"/>
</dbReference>
<comment type="caution">
    <text evidence="1">The sequence shown here is derived from an EMBL/GenBank/DDBJ whole genome shotgun (WGS) entry which is preliminary data.</text>
</comment>
<reference evidence="1 2" key="1">
    <citation type="submission" date="2020-08" db="EMBL/GenBank/DDBJ databases">
        <title>Genomic Encyclopedia of Type Strains, Phase IV (KMG-IV): sequencing the most valuable type-strain genomes for metagenomic binning, comparative biology and taxonomic classification.</title>
        <authorList>
            <person name="Goeker M."/>
        </authorList>
    </citation>
    <scope>NUCLEOTIDE SEQUENCE [LARGE SCALE GENOMIC DNA]</scope>
    <source>
        <strain evidence="1 2">DSM 27244</strain>
    </source>
</reference>
<dbReference type="Proteomes" id="UP000557739">
    <property type="component" value="Unassembled WGS sequence"/>
</dbReference>
<keyword evidence="2" id="KW-1185">Reference proteome</keyword>
<organism evidence="1 2">
    <name type="scientific">Sphingomonas yantingensis</name>
    <dbReference type="NCBI Taxonomy" id="1241761"/>
    <lineage>
        <taxon>Bacteria</taxon>
        <taxon>Pseudomonadati</taxon>
        <taxon>Pseudomonadota</taxon>
        <taxon>Alphaproteobacteria</taxon>
        <taxon>Sphingomonadales</taxon>
        <taxon>Sphingomonadaceae</taxon>
        <taxon>Sphingomonas</taxon>
    </lineage>
</organism>
<proteinExistence type="predicted"/>
<evidence type="ECO:0000313" key="2">
    <source>
        <dbReference type="Proteomes" id="UP000557739"/>
    </source>
</evidence>
<sequence length="37" mass="3970">MSADEAPDLDSILTDIAVEIEADAVRIEEAADAKEPR</sequence>